<organism evidence="2 3">
    <name type="scientific">Acer saccharum</name>
    <name type="common">Sugar maple</name>
    <dbReference type="NCBI Taxonomy" id="4024"/>
    <lineage>
        <taxon>Eukaryota</taxon>
        <taxon>Viridiplantae</taxon>
        <taxon>Streptophyta</taxon>
        <taxon>Embryophyta</taxon>
        <taxon>Tracheophyta</taxon>
        <taxon>Spermatophyta</taxon>
        <taxon>Magnoliopsida</taxon>
        <taxon>eudicotyledons</taxon>
        <taxon>Gunneridae</taxon>
        <taxon>Pentapetalae</taxon>
        <taxon>rosids</taxon>
        <taxon>malvids</taxon>
        <taxon>Sapindales</taxon>
        <taxon>Sapindaceae</taxon>
        <taxon>Hippocastanoideae</taxon>
        <taxon>Acereae</taxon>
        <taxon>Acer</taxon>
    </lineage>
</organism>
<evidence type="ECO:0000313" key="2">
    <source>
        <dbReference type="EMBL" id="KAK0607429.1"/>
    </source>
</evidence>
<comment type="caution">
    <text evidence="2">The sequence shown here is derived from an EMBL/GenBank/DDBJ whole genome shotgun (WGS) entry which is preliminary data.</text>
</comment>
<accession>A0AA39TEN8</accession>
<dbReference type="AlphaFoldDB" id="A0AA39TEN8"/>
<feature type="region of interest" description="Disordered" evidence="1">
    <location>
        <begin position="85"/>
        <end position="110"/>
    </location>
</feature>
<feature type="region of interest" description="Disordered" evidence="1">
    <location>
        <begin position="1"/>
        <end position="25"/>
    </location>
</feature>
<gene>
    <name evidence="2" type="ORF">LWI29_014853</name>
</gene>
<protein>
    <submittedName>
        <fullName evidence="2">Uncharacterized protein</fullName>
    </submittedName>
</protein>
<sequence>MRQVEGGNQTREDNGIQSEPLKGVLVDRRDSERVTCVASKGTSKVVLHVHGATPKYSTVDSGKVGGPHDSWKNRETARVDLVCPNVGEDSGLEGKERVESVGGKGKSSSQPLIEEGFRDHIEMVLSSIQSRIPAELRPTLDINFDAEEVRAALFQMSP</sequence>
<reference evidence="2" key="2">
    <citation type="submission" date="2023-06" db="EMBL/GenBank/DDBJ databases">
        <authorList>
            <person name="Swenson N.G."/>
            <person name="Wegrzyn J.L."/>
            <person name="Mcevoy S.L."/>
        </authorList>
    </citation>
    <scope>NUCLEOTIDE SEQUENCE</scope>
    <source>
        <strain evidence="2">NS2018</strain>
        <tissue evidence="2">Leaf</tissue>
    </source>
</reference>
<dbReference type="Proteomes" id="UP001168877">
    <property type="component" value="Unassembled WGS sequence"/>
</dbReference>
<keyword evidence="3" id="KW-1185">Reference proteome</keyword>
<evidence type="ECO:0000313" key="3">
    <source>
        <dbReference type="Proteomes" id="UP001168877"/>
    </source>
</evidence>
<reference evidence="2" key="1">
    <citation type="journal article" date="2022" name="Plant J.">
        <title>Strategies of tolerance reflected in two North American maple genomes.</title>
        <authorList>
            <person name="McEvoy S.L."/>
            <person name="Sezen U.U."/>
            <person name="Trouern-Trend A."/>
            <person name="McMahon S.M."/>
            <person name="Schaberg P.G."/>
            <person name="Yang J."/>
            <person name="Wegrzyn J.L."/>
            <person name="Swenson N.G."/>
        </authorList>
    </citation>
    <scope>NUCLEOTIDE SEQUENCE</scope>
    <source>
        <strain evidence="2">NS2018</strain>
    </source>
</reference>
<proteinExistence type="predicted"/>
<evidence type="ECO:0000256" key="1">
    <source>
        <dbReference type="SAM" id="MobiDB-lite"/>
    </source>
</evidence>
<name>A0AA39TEN8_ACESA</name>
<dbReference type="EMBL" id="JAUESC010000001">
    <property type="protein sequence ID" value="KAK0607429.1"/>
    <property type="molecule type" value="Genomic_DNA"/>
</dbReference>